<evidence type="ECO:0000313" key="2">
    <source>
        <dbReference type="Proteomes" id="UP000261875"/>
    </source>
</evidence>
<protein>
    <submittedName>
        <fullName evidence="1">Uncharacterized protein</fullName>
    </submittedName>
</protein>
<accession>A0A2U8I366</accession>
<evidence type="ECO:0000313" key="1">
    <source>
        <dbReference type="EMBL" id="AWK13549.1"/>
    </source>
</evidence>
<dbReference type="EMBL" id="CP021659">
    <property type="protein sequence ID" value="AWK13549.1"/>
    <property type="molecule type" value="Genomic_DNA"/>
</dbReference>
<reference evidence="1 2" key="1">
    <citation type="submission" date="2017-05" db="EMBL/GenBank/DDBJ databases">
        <title>Genome sequence of Candidatus Fukatsuia symbiotica and Candidatus Hamiltonella defensa from Acyrthosiphon pisum strain 5D.</title>
        <authorList>
            <person name="Patel V.A."/>
            <person name="Chevignon G."/>
            <person name="Russell J.A."/>
            <person name="Oliver K.M."/>
        </authorList>
    </citation>
    <scope>NUCLEOTIDE SEQUENCE [LARGE SCALE GENOMIC DNA]</scope>
    <source>
        <strain evidence="1 2">5D</strain>
    </source>
</reference>
<dbReference type="OrthoDB" id="9951416at2"/>
<dbReference type="Proteomes" id="UP000261875">
    <property type="component" value="Chromosome"/>
</dbReference>
<organism evidence="1 2">
    <name type="scientific">Candidatus Fukatsuia symbiotica</name>
    <dbReference type="NCBI Taxonomy" id="1878942"/>
    <lineage>
        <taxon>Bacteria</taxon>
        <taxon>Pseudomonadati</taxon>
        <taxon>Pseudomonadota</taxon>
        <taxon>Gammaproteobacteria</taxon>
        <taxon>Enterobacterales</taxon>
        <taxon>Yersiniaceae</taxon>
        <taxon>Candidatus Fukatsuia</taxon>
    </lineage>
</organism>
<sequence length="225" mass="26561">MTPHEKNNKIDEINEKLTSSDEKLRLSDNKGLSEDERKSFRSDLLCFSRLHSYEIDSAYKEIFKRIIVKCYLKTIDFHPKTENELKNQEEKFSDIERFSAKENFDLQKDLPGNGIQDYKDVFYHNYASHLLDSKPVTAEIAAKIHEIYTKKISDRAECTNIIVEKLWTNFKKLQEANQQMKERKSISIKLNLLEKNFNDLIEKHEIDIPDSVTENIKSLKKYSHL</sequence>
<dbReference type="KEGG" id="fsm:CCS41_01980"/>
<proteinExistence type="predicted"/>
<keyword evidence="2" id="KW-1185">Reference proteome</keyword>
<dbReference type="AlphaFoldDB" id="A0A2U8I366"/>
<gene>
    <name evidence="1" type="ORF">CCS41_01980</name>
</gene>
<name>A0A2U8I366_9GAMM</name>